<keyword evidence="1" id="KW-0472">Membrane</keyword>
<reference evidence="2 3" key="1">
    <citation type="submission" date="2023-07" db="EMBL/GenBank/DDBJ databases">
        <title>Sorghum-associated microbial communities from plants grown in Nebraska, USA.</title>
        <authorList>
            <person name="Schachtman D."/>
        </authorList>
    </citation>
    <scope>NUCLEOTIDE SEQUENCE [LARGE SCALE GENOMIC DNA]</scope>
    <source>
        <strain evidence="2 3">BE310</strain>
    </source>
</reference>
<accession>A0ABU1ZAW5</accession>
<gene>
    <name evidence="2" type="ORF">J2X16_003121</name>
</gene>
<dbReference type="EMBL" id="JAVDXQ010000004">
    <property type="protein sequence ID" value="MDR7297772.1"/>
    <property type="molecule type" value="Genomic_DNA"/>
</dbReference>
<keyword evidence="3" id="KW-1185">Reference proteome</keyword>
<evidence type="ECO:0000313" key="2">
    <source>
        <dbReference type="EMBL" id="MDR7297772.1"/>
    </source>
</evidence>
<proteinExistence type="predicted"/>
<feature type="transmembrane region" description="Helical" evidence="1">
    <location>
        <begin position="42"/>
        <end position="66"/>
    </location>
</feature>
<keyword evidence="1" id="KW-1133">Transmembrane helix</keyword>
<name>A0ABU1ZAW5_9BURK</name>
<protein>
    <submittedName>
        <fullName evidence="2">Uncharacterized protein</fullName>
    </submittedName>
</protein>
<evidence type="ECO:0000313" key="3">
    <source>
        <dbReference type="Proteomes" id="UP001180536"/>
    </source>
</evidence>
<keyword evidence="1" id="KW-0812">Transmembrane</keyword>
<dbReference type="RefSeq" id="WP_310346290.1">
    <property type="nucleotide sequence ID" value="NZ_JAVDXQ010000004.1"/>
</dbReference>
<dbReference type="Proteomes" id="UP001180536">
    <property type="component" value="Unassembled WGS sequence"/>
</dbReference>
<organism evidence="2 3">
    <name type="scientific">Pelomonas aquatica</name>
    <dbReference type="NCBI Taxonomy" id="431058"/>
    <lineage>
        <taxon>Bacteria</taxon>
        <taxon>Pseudomonadati</taxon>
        <taxon>Pseudomonadota</taxon>
        <taxon>Betaproteobacteria</taxon>
        <taxon>Burkholderiales</taxon>
        <taxon>Sphaerotilaceae</taxon>
        <taxon>Roseateles</taxon>
    </lineage>
</organism>
<evidence type="ECO:0000256" key="1">
    <source>
        <dbReference type="SAM" id="Phobius"/>
    </source>
</evidence>
<sequence>MSTQTQALNGRQTLDRAYAGLEQVLPARVARWLRWLRSPGAIWLRIPAGLLCILAAVFWFMPVIGIEWLPVGLLLLAEDVPPLRKPVGRFILLLLAQARRLQSWWQARRR</sequence>
<comment type="caution">
    <text evidence="2">The sequence shown here is derived from an EMBL/GenBank/DDBJ whole genome shotgun (WGS) entry which is preliminary data.</text>
</comment>